<evidence type="ECO:0000313" key="2">
    <source>
        <dbReference type="EMBL" id="SDZ06411.1"/>
    </source>
</evidence>
<feature type="region of interest" description="Disordered" evidence="1">
    <location>
        <begin position="121"/>
        <end position="297"/>
    </location>
</feature>
<dbReference type="EMBL" id="FNPH01000005">
    <property type="protein sequence ID" value="SDZ06411.1"/>
    <property type="molecule type" value="Genomic_DNA"/>
</dbReference>
<feature type="compositionally biased region" description="Low complexity" evidence="1">
    <location>
        <begin position="134"/>
        <end position="151"/>
    </location>
</feature>
<feature type="compositionally biased region" description="Basic and acidic residues" evidence="1">
    <location>
        <begin position="155"/>
        <end position="172"/>
    </location>
</feature>
<proteinExistence type="predicted"/>
<organism evidence="2 3">
    <name type="scientific">Micromonospora pattaloongensis</name>
    <dbReference type="NCBI Taxonomy" id="405436"/>
    <lineage>
        <taxon>Bacteria</taxon>
        <taxon>Bacillati</taxon>
        <taxon>Actinomycetota</taxon>
        <taxon>Actinomycetes</taxon>
        <taxon>Micromonosporales</taxon>
        <taxon>Micromonosporaceae</taxon>
        <taxon>Micromonospora</taxon>
    </lineage>
</organism>
<feature type="compositionally biased region" description="Low complexity" evidence="1">
    <location>
        <begin position="253"/>
        <end position="268"/>
    </location>
</feature>
<reference evidence="3" key="1">
    <citation type="submission" date="2016-10" db="EMBL/GenBank/DDBJ databases">
        <authorList>
            <person name="Varghese N."/>
            <person name="Submissions S."/>
        </authorList>
    </citation>
    <scope>NUCLEOTIDE SEQUENCE [LARGE SCALE GENOMIC DNA]</scope>
    <source>
        <strain evidence="3">DSM 45245</strain>
    </source>
</reference>
<sequence>MRGTDPGSAREEAERLVATVLAAARLAAGHNARGAGPFAALGDAVLGAFGPAAGAGRHGGTPAGGFATGSAECCVCPVCRVMAALRDPSPEFAERLATGAGDFAAGLASLLRSFAAASGDAGERTAAPEDDAGGRTAAAGDTGGWTAAAGAPESGRADAARPDPSAPDDRIWRAATRPGDDSWPAATDASPAPAQRDVASSSEQDVAFASEQQDVWAAATRADAENGDASGDAAGGTRPRRVKPMARKAVRRPAGAPPGSDAASVGSGRSPKKATPRRIDDDPDASDGGDAEPRAEA</sequence>
<evidence type="ECO:0000256" key="1">
    <source>
        <dbReference type="SAM" id="MobiDB-lite"/>
    </source>
</evidence>
<dbReference type="AlphaFoldDB" id="A0A1H3PZP8"/>
<evidence type="ECO:0000313" key="3">
    <source>
        <dbReference type="Proteomes" id="UP000242415"/>
    </source>
</evidence>
<name>A0A1H3PZP8_9ACTN</name>
<keyword evidence="3" id="KW-1185">Reference proteome</keyword>
<dbReference type="Proteomes" id="UP000242415">
    <property type="component" value="Unassembled WGS sequence"/>
</dbReference>
<dbReference type="STRING" id="405436.SAMN05444365_105125"/>
<feature type="compositionally biased region" description="Basic residues" evidence="1">
    <location>
        <begin position="238"/>
        <end position="251"/>
    </location>
</feature>
<gene>
    <name evidence="2" type="ORF">SAMN05444365_105125</name>
</gene>
<feature type="compositionally biased region" description="Acidic residues" evidence="1">
    <location>
        <begin position="281"/>
        <end position="290"/>
    </location>
</feature>
<protein>
    <submittedName>
        <fullName evidence="2">Uncharacterized protein</fullName>
    </submittedName>
</protein>
<accession>A0A1H3PZP8</accession>